<gene>
    <name evidence="9" type="ORF">SAMN04488035_1949</name>
</gene>
<evidence type="ECO:0000256" key="7">
    <source>
        <dbReference type="SAM" id="Phobius"/>
    </source>
</evidence>
<accession>A0A1I2GRN7</accession>
<dbReference type="GO" id="GO:0009003">
    <property type="term" value="F:signal peptidase activity"/>
    <property type="evidence" value="ECO:0007669"/>
    <property type="project" value="UniProtKB-EC"/>
</dbReference>
<evidence type="ECO:0000256" key="6">
    <source>
        <dbReference type="SAM" id="MobiDB-lite"/>
    </source>
</evidence>
<dbReference type="OrthoDB" id="3178064at2"/>
<feature type="transmembrane region" description="Helical" evidence="7">
    <location>
        <begin position="7"/>
        <end position="26"/>
    </location>
</feature>
<evidence type="ECO:0000313" key="9">
    <source>
        <dbReference type="EMBL" id="SFF20245.1"/>
    </source>
</evidence>
<dbReference type="GO" id="GO:0004252">
    <property type="term" value="F:serine-type endopeptidase activity"/>
    <property type="evidence" value="ECO:0007669"/>
    <property type="project" value="UniProtKB-UniRule"/>
</dbReference>
<dbReference type="InterPro" id="IPR019533">
    <property type="entry name" value="Peptidase_S26"/>
</dbReference>
<proteinExistence type="predicted"/>
<comment type="subcellular location">
    <subcellularLocation>
        <location evidence="1">Membrane</location>
    </subcellularLocation>
</comment>
<keyword evidence="4 7" id="KW-0472">Membrane</keyword>
<feature type="compositionally biased region" description="Low complexity" evidence="6">
    <location>
        <begin position="180"/>
        <end position="191"/>
    </location>
</feature>
<evidence type="ECO:0000313" key="10">
    <source>
        <dbReference type="Proteomes" id="UP000198520"/>
    </source>
</evidence>
<evidence type="ECO:0000256" key="3">
    <source>
        <dbReference type="ARBA" id="ARBA00022989"/>
    </source>
</evidence>
<evidence type="ECO:0000256" key="5">
    <source>
        <dbReference type="NCBIfam" id="TIGR02228"/>
    </source>
</evidence>
<evidence type="ECO:0000256" key="2">
    <source>
        <dbReference type="ARBA" id="ARBA00022692"/>
    </source>
</evidence>
<evidence type="ECO:0000259" key="8">
    <source>
        <dbReference type="Pfam" id="PF10502"/>
    </source>
</evidence>
<dbReference type="Pfam" id="PF10502">
    <property type="entry name" value="Peptidase_S26"/>
    <property type="match status" value="1"/>
</dbReference>
<dbReference type="Gene3D" id="2.10.109.10">
    <property type="entry name" value="Umud Fragment, subunit A"/>
    <property type="match status" value="1"/>
</dbReference>
<keyword evidence="2 7" id="KW-0812">Transmembrane</keyword>
<name>A0A1I2GRN7_9MICO</name>
<dbReference type="NCBIfam" id="TIGR02228">
    <property type="entry name" value="sigpep_I_arch"/>
    <property type="match status" value="1"/>
</dbReference>
<evidence type="ECO:0000256" key="1">
    <source>
        <dbReference type="ARBA" id="ARBA00004370"/>
    </source>
</evidence>
<keyword evidence="3 7" id="KW-1133">Transmembrane helix</keyword>
<dbReference type="EC" id="3.4.21.89" evidence="5"/>
<feature type="transmembrane region" description="Helical" evidence="7">
    <location>
        <begin position="125"/>
        <end position="148"/>
    </location>
</feature>
<dbReference type="PROSITE" id="PS51257">
    <property type="entry name" value="PROKAR_LIPOPROTEIN"/>
    <property type="match status" value="1"/>
</dbReference>
<dbReference type="EMBL" id="FONZ01000003">
    <property type="protein sequence ID" value="SFF20245.1"/>
    <property type="molecule type" value="Genomic_DNA"/>
</dbReference>
<dbReference type="CDD" id="cd06530">
    <property type="entry name" value="S26_SPase_I"/>
    <property type="match status" value="1"/>
</dbReference>
<dbReference type="SUPFAM" id="SSF51306">
    <property type="entry name" value="LexA/Signal peptidase"/>
    <property type="match status" value="1"/>
</dbReference>
<dbReference type="InterPro" id="IPR036286">
    <property type="entry name" value="LexA/Signal_pep-like_sf"/>
</dbReference>
<sequence>MTRRLRSGLATTVTLAFIAGLVYFFWPTTLGGCSTLTIVSGQSMEPTYYTGDLVWARCGEPQVGDVVVYEPEDTGGARVIHRIIGGDSDAWVIQGDNNSFIDPWEPDNSQVVGIARLHIPNLGSIVYTLANPYIWISLFLLAGAIYLWPRTDDEDAPQAEGEGHDGQDAGAALAPEVDASDASVTAAASETSSDDLSDTPSRSPQA</sequence>
<dbReference type="RefSeq" id="WP_093377935.1">
    <property type="nucleotide sequence ID" value="NZ_BNAN01000003.1"/>
</dbReference>
<dbReference type="GO" id="GO:0006465">
    <property type="term" value="P:signal peptide processing"/>
    <property type="evidence" value="ECO:0007669"/>
    <property type="project" value="UniProtKB-UniRule"/>
</dbReference>
<reference evidence="10" key="1">
    <citation type="submission" date="2016-10" db="EMBL/GenBank/DDBJ databases">
        <authorList>
            <person name="Varghese N."/>
            <person name="Submissions S."/>
        </authorList>
    </citation>
    <scope>NUCLEOTIDE SEQUENCE [LARGE SCALE GENOMIC DNA]</scope>
    <source>
        <strain evidence="10">DSM 19083</strain>
    </source>
</reference>
<dbReference type="AlphaFoldDB" id="A0A1I2GRN7"/>
<feature type="region of interest" description="Disordered" evidence="6">
    <location>
        <begin position="154"/>
        <end position="206"/>
    </location>
</feature>
<dbReference type="Proteomes" id="UP000198520">
    <property type="component" value="Unassembled WGS sequence"/>
</dbReference>
<protein>
    <recommendedName>
        <fullName evidence="5">Signal peptidase I</fullName>
        <ecNumber evidence="5">3.4.21.89</ecNumber>
    </recommendedName>
</protein>
<evidence type="ECO:0000256" key="4">
    <source>
        <dbReference type="ARBA" id="ARBA00023136"/>
    </source>
</evidence>
<dbReference type="STRING" id="285351.SAMN04488035_1949"/>
<dbReference type="GO" id="GO:0016020">
    <property type="term" value="C:membrane"/>
    <property type="evidence" value="ECO:0007669"/>
    <property type="project" value="UniProtKB-SubCell"/>
</dbReference>
<organism evidence="9 10">
    <name type="scientific">Flavimobilis marinus</name>
    <dbReference type="NCBI Taxonomy" id="285351"/>
    <lineage>
        <taxon>Bacteria</taxon>
        <taxon>Bacillati</taxon>
        <taxon>Actinomycetota</taxon>
        <taxon>Actinomycetes</taxon>
        <taxon>Micrococcales</taxon>
        <taxon>Jonesiaceae</taxon>
        <taxon>Flavimobilis</taxon>
    </lineage>
</organism>
<dbReference type="InterPro" id="IPR001733">
    <property type="entry name" value="Peptidase_S26B"/>
</dbReference>
<feature type="domain" description="Peptidase S26" evidence="8">
    <location>
        <begin position="17"/>
        <end position="87"/>
    </location>
</feature>
<keyword evidence="10" id="KW-1185">Reference proteome</keyword>